<protein>
    <submittedName>
        <fullName evidence="1">14582_t:CDS:1</fullName>
    </submittedName>
</protein>
<sequence length="267" mass="30842">MAEQTSNNNKILNAIIFIKYARHTVEIITFIIVILYAIQLWKTIIHNLDEPITTIEEQYGSIGDNSAPFPRDSGIGCQNFTQDLYILDNRFNEFSGLLDSGLLYYVGPYFSSSVYGILINISTKSPPNSHQDYFDYFELTINMNETILNDNQYNYYFNAKHPIPRGQLLVLEFSIRFKKFYNDQANGMFALSPDTLYGYIEFKEKKVFPLINASYSILELVPAMPPFRLDKVIFQKHLILCYQSLEASLVFFATLLIYLFGDSKLNP</sequence>
<feature type="non-terminal residue" evidence="1">
    <location>
        <position position="267"/>
    </location>
</feature>
<name>A0ACA9N5N2_9GLOM</name>
<comment type="caution">
    <text evidence="1">The sequence shown here is derived from an EMBL/GenBank/DDBJ whole genome shotgun (WGS) entry which is preliminary data.</text>
</comment>
<organism evidence="1 2">
    <name type="scientific">Dentiscutata heterogama</name>
    <dbReference type="NCBI Taxonomy" id="1316150"/>
    <lineage>
        <taxon>Eukaryota</taxon>
        <taxon>Fungi</taxon>
        <taxon>Fungi incertae sedis</taxon>
        <taxon>Mucoromycota</taxon>
        <taxon>Glomeromycotina</taxon>
        <taxon>Glomeromycetes</taxon>
        <taxon>Diversisporales</taxon>
        <taxon>Gigasporaceae</taxon>
        <taxon>Dentiscutata</taxon>
    </lineage>
</organism>
<evidence type="ECO:0000313" key="1">
    <source>
        <dbReference type="EMBL" id="CAG8627472.1"/>
    </source>
</evidence>
<gene>
    <name evidence="1" type="ORF">DHETER_LOCUS8266</name>
</gene>
<dbReference type="EMBL" id="CAJVPU010012871">
    <property type="protein sequence ID" value="CAG8627472.1"/>
    <property type="molecule type" value="Genomic_DNA"/>
</dbReference>
<reference evidence="1" key="1">
    <citation type="submission" date="2021-06" db="EMBL/GenBank/DDBJ databases">
        <authorList>
            <person name="Kallberg Y."/>
            <person name="Tangrot J."/>
            <person name="Rosling A."/>
        </authorList>
    </citation>
    <scope>NUCLEOTIDE SEQUENCE</scope>
    <source>
        <strain evidence="1">IL203A</strain>
    </source>
</reference>
<accession>A0ACA9N5N2</accession>
<evidence type="ECO:0000313" key="2">
    <source>
        <dbReference type="Proteomes" id="UP000789702"/>
    </source>
</evidence>
<keyword evidence="2" id="KW-1185">Reference proteome</keyword>
<dbReference type="Proteomes" id="UP000789702">
    <property type="component" value="Unassembled WGS sequence"/>
</dbReference>
<proteinExistence type="predicted"/>